<organism evidence="3">
    <name type="scientific">freshwater metagenome</name>
    <dbReference type="NCBI Taxonomy" id="449393"/>
    <lineage>
        <taxon>unclassified sequences</taxon>
        <taxon>metagenomes</taxon>
        <taxon>ecological metagenomes</taxon>
    </lineage>
</organism>
<dbReference type="CDD" id="cd00466">
    <property type="entry name" value="DHQase_II"/>
    <property type="match status" value="1"/>
</dbReference>
<sequence>MLAHNRIAVISGVNLDQLGRRDPAIYGDLDYDRLTQRIGEFAKELELSTQFFQTNFEGELVEYLHRVHDIADAVVINPGAWTHYSYAIRDALEIADLPAVEVHLSDVMNREEFRRSSVIADVCIATVSGKGADGYREALTTLRDHLANTAA</sequence>
<dbReference type="PANTHER" id="PTHR21272:SF3">
    <property type="entry name" value="CATABOLIC 3-DEHYDROQUINASE"/>
    <property type="match status" value="1"/>
</dbReference>
<dbReference type="EMBL" id="CAESAN010000022">
    <property type="protein sequence ID" value="CAB4338918.1"/>
    <property type="molecule type" value="Genomic_DNA"/>
</dbReference>
<keyword evidence="2" id="KW-0456">Lyase</keyword>
<dbReference type="GO" id="GO:0003855">
    <property type="term" value="F:3-dehydroquinate dehydratase activity"/>
    <property type="evidence" value="ECO:0007669"/>
    <property type="project" value="UniProtKB-EC"/>
</dbReference>
<proteinExistence type="inferred from homology"/>
<evidence type="ECO:0000256" key="1">
    <source>
        <dbReference type="ARBA" id="ARBA00012060"/>
    </source>
</evidence>
<dbReference type="AlphaFoldDB" id="A0A6J5ZBX4"/>
<dbReference type="Gene3D" id="3.40.50.9100">
    <property type="entry name" value="Dehydroquinase, class II"/>
    <property type="match status" value="1"/>
</dbReference>
<gene>
    <name evidence="3" type="ORF">UFOPK3547_00402</name>
</gene>
<dbReference type="PANTHER" id="PTHR21272">
    <property type="entry name" value="CATABOLIC 3-DEHYDROQUINASE"/>
    <property type="match status" value="1"/>
</dbReference>
<evidence type="ECO:0000256" key="2">
    <source>
        <dbReference type="ARBA" id="ARBA00023239"/>
    </source>
</evidence>
<accession>A0A6J5ZBX4</accession>
<dbReference type="SUPFAM" id="SSF52304">
    <property type="entry name" value="Type II 3-dehydroquinate dehydratase"/>
    <property type="match status" value="1"/>
</dbReference>
<dbReference type="HAMAP" id="MF_00169">
    <property type="entry name" value="AroQ"/>
    <property type="match status" value="1"/>
</dbReference>
<dbReference type="NCBIfam" id="NF003807">
    <property type="entry name" value="PRK05395.1-4"/>
    <property type="match status" value="1"/>
</dbReference>
<reference evidence="3" key="1">
    <citation type="submission" date="2020-05" db="EMBL/GenBank/DDBJ databases">
        <authorList>
            <person name="Chiriac C."/>
            <person name="Salcher M."/>
            <person name="Ghai R."/>
            <person name="Kavagutti S V."/>
        </authorList>
    </citation>
    <scope>NUCLEOTIDE SEQUENCE</scope>
</reference>
<name>A0A6J5ZBX4_9ZZZZ</name>
<dbReference type="InterPro" id="IPR001874">
    <property type="entry name" value="DHquinase_II"/>
</dbReference>
<dbReference type="NCBIfam" id="NF003805">
    <property type="entry name" value="PRK05395.1-2"/>
    <property type="match status" value="1"/>
</dbReference>
<dbReference type="InterPro" id="IPR036441">
    <property type="entry name" value="DHquinase_II_sf"/>
</dbReference>
<evidence type="ECO:0000313" key="3">
    <source>
        <dbReference type="EMBL" id="CAB4338918.1"/>
    </source>
</evidence>
<dbReference type="PIRSF" id="PIRSF001399">
    <property type="entry name" value="DHquinase_II"/>
    <property type="match status" value="1"/>
</dbReference>
<dbReference type="EC" id="4.2.1.10" evidence="1"/>
<protein>
    <recommendedName>
        <fullName evidence="1">3-dehydroquinate dehydratase</fullName>
        <ecNumber evidence="1">4.2.1.10</ecNumber>
    </recommendedName>
</protein>
<dbReference type="Pfam" id="PF01220">
    <property type="entry name" value="DHquinase_II"/>
    <property type="match status" value="1"/>
</dbReference>
<dbReference type="GO" id="GO:0019631">
    <property type="term" value="P:quinate catabolic process"/>
    <property type="evidence" value="ECO:0007669"/>
    <property type="project" value="TreeGrafter"/>
</dbReference>